<feature type="active site" description="Proton donor; for dehydratase activity" evidence="6">
    <location>
        <position position="1070"/>
    </location>
</feature>
<dbReference type="EMBL" id="QUQM01000008">
    <property type="protein sequence ID" value="KAA8641987.1"/>
    <property type="molecule type" value="Genomic_DNA"/>
</dbReference>
<evidence type="ECO:0000256" key="1">
    <source>
        <dbReference type="ARBA" id="ARBA00022450"/>
    </source>
</evidence>
<dbReference type="SUPFAM" id="SSF50129">
    <property type="entry name" value="GroES-like"/>
    <property type="match status" value="1"/>
</dbReference>
<dbReference type="InterPro" id="IPR057326">
    <property type="entry name" value="KR_dom"/>
</dbReference>
<dbReference type="InterPro" id="IPR013968">
    <property type="entry name" value="PKS_KR"/>
</dbReference>
<dbReference type="Pfam" id="PF00698">
    <property type="entry name" value="Acyl_transf_1"/>
    <property type="match status" value="1"/>
</dbReference>
<dbReference type="SUPFAM" id="SSF51735">
    <property type="entry name" value="NAD(P)-binding Rossmann-fold domains"/>
    <property type="match status" value="3"/>
</dbReference>
<dbReference type="GeneID" id="54333627"/>
<evidence type="ECO:0000256" key="7">
    <source>
        <dbReference type="SAM" id="MobiDB-lite"/>
    </source>
</evidence>
<dbReference type="InterPro" id="IPR050091">
    <property type="entry name" value="PKS_NRPS_Biosynth_Enz"/>
</dbReference>
<dbReference type="InterPro" id="IPR013120">
    <property type="entry name" value="FAR_NAD-bd"/>
</dbReference>
<dbReference type="InterPro" id="IPR016036">
    <property type="entry name" value="Malonyl_transacylase_ACP-bd"/>
</dbReference>
<evidence type="ECO:0000259" key="8">
    <source>
        <dbReference type="PROSITE" id="PS52004"/>
    </source>
</evidence>
<evidence type="ECO:0000313" key="11">
    <source>
        <dbReference type="Proteomes" id="UP000324241"/>
    </source>
</evidence>
<dbReference type="Gene3D" id="3.40.47.10">
    <property type="match status" value="1"/>
</dbReference>
<dbReference type="Pfam" id="PF00109">
    <property type="entry name" value="ketoacyl-synt"/>
    <property type="match status" value="1"/>
</dbReference>
<dbReference type="InterPro" id="IPR014030">
    <property type="entry name" value="Ketoacyl_synth_N"/>
</dbReference>
<evidence type="ECO:0000256" key="2">
    <source>
        <dbReference type="ARBA" id="ARBA00022553"/>
    </source>
</evidence>
<dbReference type="Pfam" id="PF08242">
    <property type="entry name" value="Methyltransf_12"/>
    <property type="match status" value="1"/>
</dbReference>
<evidence type="ECO:0000256" key="5">
    <source>
        <dbReference type="ARBA" id="ARBA00023268"/>
    </source>
</evidence>
<feature type="active site" description="Proton acceptor; for dehydratase activity" evidence="6">
    <location>
        <position position="904"/>
    </location>
</feature>
<evidence type="ECO:0000259" key="9">
    <source>
        <dbReference type="PROSITE" id="PS52019"/>
    </source>
</evidence>
<dbReference type="InterPro" id="IPR016035">
    <property type="entry name" value="Acyl_Trfase/lysoPLipase"/>
</dbReference>
<dbReference type="InterPro" id="IPR042104">
    <property type="entry name" value="PKS_dehydratase_sf"/>
</dbReference>
<dbReference type="InterPro" id="IPR016039">
    <property type="entry name" value="Thiolase-like"/>
</dbReference>
<dbReference type="SMART" id="SM00825">
    <property type="entry name" value="PKS_KS"/>
    <property type="match status" value="1"/>
</dbReference>
<organism evidence="10 11">
    <name type="scientific">Aspergillus tanneri</name>
    <dbReference type="NCBI Taxonomy" id="1220188"/>
    <lineage>
        <taxon>Eukaryota</taxon>
        <taxon>Fungi</taxon>
        <taxon>Dikarya</taxon>
        <taxon>Ascomycota</taxon>
        <taxon>Pezizomycotina</taxon>
        <taxon>Eurotiomycetes</taxon>
        <taxon>Eurotiomycetidae</taxon>
        <taxon>Eurotiales</taxon>
        <taxon>Aspergillaceae</taxon>
        <taxon>Aspergillus</taxon>
        <taxon>Aspergillus subgen. Circumdati</taxon>
    </lineage>
</organism>
<dbReference type="Proteomes" id="UP000324241">
    <property type="component" value="Unassembled WGS sequence"/>
</dbReference>
<dbReference type="InterPro" id="IPR014043">
    <property type="entry name" value="Acyl_transferase_dom"/>
</dbReference>
<feature type="region of interest" description="Disordered" evidence="7">
    <location>
        <begin position="1"/>
        <end position="46"/>
    </location>
</feature>
<keyword evidence="2" id="KW-0597">Phosphoprotein</keyword>
<dbReference type="GO" id="GO:0044550">
    <property type="term" value="P:secondary metabolite biosynthetic process"/>
    <property type="evidence" value="ECO:0007669"/>
    <property type="project" value="TreeGrafter"/>
</dbReference>
<keyword evidence="3" id="KW-0489">Methyltransferase</keyword>
<dbReference type="SUPFAM" id="SSF52151">
    <property type="entry name" value="FabD/lysophospholipase-like"/>
    <property type="match status" value="1"/>
</dbReference>
<feature type="domain" description="Ketosynthase family 3 (KS3)" evidence="8">
    <location>
        <begin position="49"/>
        <end position="468"/>
    </location>
</feature>
<dbReference type="InterPro" id="IPR001227">
    <property type="entry name" value="Ac_transferase_dom_sf"/>
</dbReference>
<dbReference type="InterPro" id="IPR049900">
    <property type="entry name" value="PKS_mFAS_DH"/>
</dbReference>
<dbReference type="InterPro" id="IPR020841">
    <property type="entry name" value="PKS_Beta-ketoAc_synthase_dom"/>
</dbReference>
<dbReference type="PANTHER" id="PTHR43775">
    <property type="entry name" value="FATTY ACID SYNTHASE"/>
    <property type="match status" value="1"/>
</dbReference>
<evidence type="ECO:0000256" key="3">
    <source>
        <dbReference type="ARBA" id="ARBA00022603"/>
    </source>
</evidence>
<dbReference type="InterPro" id="IPR029063">
    <property type="entry name" value="SAM-dependent_MTases_sf"/>
</dbReference>
<dbReference type="VEuPathDB" id="FungiDB:EYZ11_004268"/>
<dbReference type="Gene3D" id="3.40.366.10">
    <property type="entry name" value="Malonyl-Coenzyme A Acyl Carrier Protein, domain 2"/>
    <property type="match status" value="1"/>
</dbReference>
<dbReference type="SMART" id="SM00827">
    <property type="entry name" value="PKS_AT"/>
    <property type="match status" value="1"/>
</dbReference>
<dbReference type="SMART" id="SM00829">
    <property type="entry name" value="PKS_ER"/>
    <property type="match status" value="1"/>
</dbReference>
<name>A0A5M9MG97_9EURO</name>
<dbReference type="GO" id="GO:0016491">
    <property type="term" value="F:oxidoreductase activity"/>
    <property type="evidence" value="ECO:0007669"/>
    <property type="project" value="InterPro"/>
</dbReference>
<dbReference type="InterPro" id="IPR011032">
    <property type="entry name" value="GroES-like_sf"/>
</dbReference>
<dbReference type="InterPro" id="IPR036291">
    <property type="entry name" value="NAD(P)-bd_dom_sf"/>
</dbReference>
<keyword evidence="1" id="KW-0596">Phosphopantetheine</keyword>
<dbReference type="PANTHER" id="PTHR43775:SF49">
    <property type="entry name" value="SYNTHASE, PUTATIVE (JCVI)-RELATED"/>
    <property type="match status" value="1"/>
</dbReference>
<dbReference type="GO" id="GO:0004312">
    <property type="term" value="F:fatty acid synthase activity"/>
    <property type="evidence" value="ECO:0007669"/>
    <property type="project" value="TreeGrafter"/>
</dbReference>
<reference evidence="10 11" key="1">
    <citation type="submission" date="2019-08" db="EMBL/GenBank/DDBJ databases">
        <title>The genome sequence of a newly discovered highly antifungal drug resistant Aspergillus species, Aspergillus tanneri NIH 1004.</title>
        <authorList>
            <person name="Mounaud S."/>
            <person name="Singh I."/>
            <person name="Joardar V."/>
            <person name="Pakala S."/>
            <person name="Pakala S."/>
            <person name="Venepally P."/>
            <person name="Chung J.K."/>
            <person name="Losada L."/>
            <person name="Nierman W.C."/>
        </authorList>
    </citation>
    <scope>NUCLEOTIDE SEQUENCE [LARGE SCALE GENOMIC DNA]</scope>
    <source>
        <strain evidence="10 11">NIH1004</strain>
    </source>
</reference>
<dbReference type="SUPFAM" id="SSF47336">
    <property type="entry name" value="ACP-like"/>
    <property type="match status" value="1"/>
</dbReference>
<evidence type="ECO:0000256" key="6">
    <source>
        <dbReference type="PROSITE-ProRule" id="PRU01363"/>
    </source>
</evidence>
<dbReference type="GO" id="GO:0032259">
    <property type="term" value="P:methylation"/>
    <property type="evidence" value="ECO:0007669"/>
    <property type="project" value="UniProtKB-KW"/>
</dbReference>
<dbReference type="PROSITE" id="PS52019">
    <property type="entry name" value="PKS_MFAS_DH"/>
    <property type="match status" value="1"/>
</dbReference>
<dbReference type="InterPro" id="IPR010080">
    <property type="entry name" value="Thioester_reductase-like_dom"/>
</dbReference>
<feature type="domain" description="PKS/mFAS DH" evidence="9">
    <location>
        <begin position="872"/>
        <end position="1162"/>
    </location>
</feature>
<dbReference type="SUPFAM" id="SSF53901">
    <property type="entry name" value="Thiolase-like"/>
    <property type="match status" value="1"/>
</dbReference>
<dbReference type="RefSeq" id="XP_033421349.1">
    <property type="nucleotide sequence ID" value="XM_033575494.1"/>
</dbReference>
<dbReference type="InterPro" id="IPR036736">
    <property type="entry name" value="ACP-like_sf"/>
</dbReference>
<dbReference type="Pfam" id="PF07993">
    <property type="entry name" value="NAD_binding_4"/>
    <property type="match status" value="1"/>
</dbReference>
<dbReference type="NCBIfam" id="TIGR01746">
    <property type="entry name" value="Thioester-redct"/>
    <property type="match status" value="1"/>
</dbReference>
<feature type="region of interest" description="N-terminal hotdog fold" evidence="6">
    <location>
        <begin position="872"/>
        <end position="1000"/>
    </location>
</feature>
<dbReference type="GO" id="GO:0006633">
    <property type="term" value="P:fatty acid biosynthetic process"/>
    <property type="evidence" value="ECO:0007669"/>
    <property type="project" value="TreeGrafter"/>
</dbReference>
<sequence length="2828" mass="312817">MEQAFTNVIVHNDERPKVDLPSQGRPSAQTNGVVAEGRDTHGSNADPVPFPIAIVGMGMRLPGNVNCTEDFWDFLINKRDGLCRVPDSRYNVEAFYDESRPGAIRTKNGHFLHQDISQLDNVFFGIGKPEAEKLDPQQRLLLEVVWECMENAGQVNWQGSNIGCYVGVFGEDWLDILSKDSLQHDRFRVMSAGDFALSNRVSYIYDLHGPSVTLRTGCSSSMVGLHDACQALYAGDCSSALVAGTNLIMGPTMTTTMSENMVLSTSGICRTFDAAADGYGRGEAINVIYIKPLHDALREGDPIRAVIRSTAVNCDGKTPTISTPGSEAQERLIRHAYQKARIKGEEVSKTAFFECHGTGTIVGDTVEASVVANIFGNEGIYIGAVKPNVGHSEGASGITSIIKCVLALEHNTIPPNVHFHTPNPKIPFDSAKLDVPVSPLSWPAGKRERVSVNSFVSKDLAHTLARRRVHLGNRAFALLSENGLVSKFEKSQSIAPRVVFVFTGQGAQWPRMGRDLMARFGKFRQDIQALDGVLQSLEPAPAWSIQEELSREEDTSRVGEAEFAQPLCTAIQVALVNLLRSWDIVPSAVVGHSSGEIAAAYASGAITASLAIILSYFRGYSVKAVSSIPGAMAAVGMSPEQARPYLRPGVTIACENSPKSITLSGDKEVLDGILSQMHLEDKNLFSRRLLVDIAYHSHHMTEPAEAYRAHILPHISHNDSMVPLYSTVTGNIIFNPLRLNAEYWCRNLQSAVLFGPAIRQILKDDVSAQLFLEIGPHSALAGPIRQCFQYESTTKNDNFYVATLRRNIGGWEALMETAGRLFCHGAPINLSHVVEEGKVLTNLPRYPWQHEGRLWSESRLAHDWRLREAPYHELLGCRGLESTCVEPSWRNLLQPDQISWLGDHRICKEVVFPCAAYIGMVGEAIRQITGSLDFTVKNLFMKTALTIVPSDTTELVTSMRPGKLADDVDSVWYDFAIFAYQKDSWKRYCVGKVRPGPDKEYHARNIPIHSRHVESEKWYSALEGRGLEYGPQFRRLECISACPTAARATATISSDDAYASCYSLHPTVIDQSLQLLSVAATNGIPRRMTRLCIPMAIEELYIGPGSGKMSLAVSCDESGGALLGNGVVMAGEQVVLSLSKGLFFNIQDPDLASPKLPLASTSHWKPHIDFIPCESWLPDSRIDICLGQNLSRLAYLCIAETYHRTVSSVPKAVHLKKWHSWIQSQYENLCRGGPDLLSEATNVATMNDHERRIALESYQCVSKDSMELPSYQLCCRLLRSINGVLDGQVEPFNLLMENGTLKSFYEKASASTQWNEFLTALGHSNPLLRVLEIGGGTGGDAAMALKGLTLDHGNRLYSKYTFTDVSPGFLPEAKERFKSYPSIAYATLDISNDPIEQGFEAESYDLIIASNVLHATPNISKSLAHTRRLLAPGGHLLLIELVPQMPLIDYIMGLLPGWWLGEGDERAEKPYISIDQWHKRLIDANFTGVDALLHDNQMPYQLTAHIVSRPVPVKRPVKESVCLYYRVAITPWALDLENQLTEAGYAVSWYSLQHPPPPGSNVISLIDLDGPFFDQMTETEFNILQSFISNMSNNHILWVTRSVQMGCEDPRFALTLGVIRTCRHEVTRDFATLEVDQIDDRAIRPVVQVFEKLLAQSDKPMIYRDLEFALKDSIVYVNRFHWSSLDDQLTEVPDPKSSRVLDIGAYAILDSLMWSCTDLMPVKLGDEDVEIDIKYVGLNFRDMMEVMGFIGSKDDIGLEASGIVRRVGSAVNTLSVGDRVMVLGRGLACTRKVVHAERCLPIPDELSLEDAAAVSCVYATVIYALIYIGNLQKGQSVLIHSACGGVGLAAIQICQMKGAEIYASVGSEAKVQFLIETVGIPRDRIFNSRNSSFFPGVLEKTHGRGVDLVLNSLSGELLHASWKCVAKSGKMLELGKRDFIGHGKLDMDLFSDNRSFVGVDLLQLLDDSPALLRQITKDMISYFVTGSAQPIRPIHTYKAVNVQKAFRYMQSGQNMGKIIIQMPENPATLPVSRLHESTPYFKSSASYLLVGGLGGLGRAIATWMVEKGARQLVFLSRSDSTSAKRQAFIEDLENQGCKVTTITGSVVDMEDVRRAVSLAPKPIAGVIQLSMVLKDQTLNKMSYEEWITALGPKVQGTWNLHNALEHTPLDFFVLMGSLVGMCGWTGQANYGAANAFLDSFVQYRQSKGLVASGIDLGLMKDIGYVSESSLQGTFSRARGSSILMLEETHLLQAMEKAIFSSRFNTPSQLLVGLGSNSFISDNELLVMWTQEARCSIWNNILAGINQTSTGSKADELREYMKAIKQNPDLLDKPATEQRLTEELGKLVASYTSHPDGMTQEELSNIAIDSMMTFEIRTWFRRHAGLELTLVDVSNAATAGELSKAALQKMRGLLNEEKPENEQLVVDSAIGENYEKDINLGVDLHPIPGKAPEWTSESEGRIFLTGATGFLGAFFLEQLVRLPQVKSVACLIRARNPESGKGRLEDACRKFGISADLTSKVIIVPGDIGEENLGLSRQRYDQLAKWASVIFHFGAYANYTLPYSVHRTANVLGLLKLIRFANTGRLKAIHHCSSISACAIPASLSEETPEDQRPLLVSQKISQTLGYSQSKFVSESIAWNAMENGFPIAIYRPGIVTGHSATGICKKEDFFNRLLSHCIRLGCYPRAPDQLAQFVPIDFVCSAILRISLKDDSIGHAFNVVLPDEGQKITLKDIFDILSDCAPTPFQSMPFVDWLEQYLKAGDSNIRVVESVLADRLAGYRLWWEEMDRIAPFSTVNLRRALADHPDILQVKPMRDLLKTYYEYWIRHD</sequence>
<evidence type="ECO:0000256" key="4">
    <source>
        <dbReference type="ARBA" id="ARBA00022679"/>
    </source>
</evidence>
<dbReference type="InterPro" id="IPR020843">
    <property type="entry name" value="ER"/>
</dbReference>
<feature type="region of interest" description="C-terminal hotdog fold" evidence="6">
    <location>
        <begin position="1010"/>
        <end position="1162"/>
    </location>
</feature>
<dbReference type="FunFam" id="3.40.50.720:FF:000209">
    <property type="entry name" value="Polyketide synthase Pks12"/>
    <property type="match status" value="1"/>
</dbReference>
<dbReference type="Gene3D" id="3.90.180.10">
    <property type="entry name" value="Medium-chain alcohol dehydrogenases, catalytic domain"/>
    <property type="match status" value="1"/>
</dbReference>
<dbReference type="CDD" id="cd02440">
    <property type="entry name" value="AdoMet_MTases"/>
    <property type="match status" value="1"/>
</dbReference>
<proteinExistence type="predicted"/>
<dbReference type="InterPro" id="IPR049551">
    <property type="entry name" value="PKS_DH_C"/>
</dbReference>
<dbReference type="Gene3D" id="3.40.50.150">
    <property type="entry name" value="Vaccinia Virus protein VP39"/>
    <property type="match status" value="1"/>
</dbReference>
<dbReference type="Pfam" id="PF08659">
    <property type="entry name" value="KR"/>
    <property type="match status" value="1"/>
</dbReference>
<dbReference type="Pfam" id="PF08240">
    <property type="entry name" value="ADH_N"/>
    <property type="match status" value="1"/>
</dbReference>
<dbReference type="Pfam" id="PF21089">
    <property type="entry name" value="PKS_DH_N"/>
    <property type="match status" value="1"/>
</dbReference>
<dbReference type="SUPFAM" id="SSF55048">
    <property type="entry name" value="Probable ACP-binding domain of malonyl-CoA ACP transacylase"/>
    <property type="match status" value="1"/>
</dbReference>
<dbReference type="InterPro" id="IPR049552">
    <property type="entry name" value="PKS_DH_N"/>
</dbReference>
<dbReference type="Gene3D" id="3.10.129.110">
    <property type="entry name" value="Polyketide synthase dehydratase"/>
    <property type="match status" value="1"/>
</dbReference>
<dbReference type="OrthoDB" id="329835at2759"/>
<dbReference type="InterPro" id="IPR013154">
    <property type="entry name" value="ADH-like_N"/>
</dbReference>
<dbReference type="GO" id="GO:1901336">
    <property type="term" value="P:lactone biosynthetic process"/>
    <property type="evidence" value="ECO:0007669"/>
    <property type="project" value="UniProtKB-ARBA"/>
</dbReference>
<dbReference type="CDD" id="cd05235">
    <property type="entry name" value="SDR_e1"/>
    <property type="match status" value="1"/>
</dbReference>
<dbReference type="VEuPathDB" id="FungiDB:EYZ11_006241"/>
<dbReference type="Pfam" id="PF14765">
    <property type="entry name" value="PS-DH"/>
    <property type="match status" value="1"/>
</dbReference>
<keyword evidence="5" id="KW-0511">Multifunctional enzyme</keyword>
<dbReference type="InterPro" id="IPR014031">
    <property type="entry name" value="Ketoacyl_synth_C"/>
</dbReference>
<dbReference type="SMART" id="SM00822">
    <property type="entry name" value="PKS_KR"/>
    <property type="match status" value="1"/>
</dbReference>
<dbReference type="PROSITE" id="PS52004">
    <property type="entry name" value="KS3_2"/>
    <property type="match status" value="1"/>
</dbReference>
<dbReference type="GO" id="GO:0008168">
    <property type="term" value="F:methyltransferase activity"/>
    <property type="evidence" value="ECO:0007669"/>
    <property type="project" value="UniProtKB-KW"/>
</dbReference>
<gene>
    <name evidence="10" type="ORF">ATNIH1004_010926</name>
</gene>
<protein>
    <submittedName>
        <fullName evidence="10">Type I Polyketide synthases (Type I PKS)</fullName>
    </submittedName>
</protein>
<accession>A0A5M9MG97</accession>
<keyword evidence="4" id="KW-0808">Transferase</keyword>
<dbReference type="InterPro" id="IPR020807">
    <property type="entry name" value="PKS_DH"/>
</dbReference>
<dbReference type="SUPFAM" id="SSF53335">
    <property type="entry name" value="S-adenosyl-L-methionine-dependent methyltransferases"/>
    <property type="match status" value="1"/>
</dbReference>
<dbReference type="InterPro" id="IPR013217">
    <property type="entry name" value="Methyltransf_12"/>
</dbReference>
<dbReference type="CDD" id="cd00833">
    <property type="entry name" value="PKS"/>
    <property type="match status" value="1"/>
</dbReference>
<dbReference type="CDD" id="cd05195">
    <property type="entry name" value="enoyl_red"/>
    <property type="match status" value="1"/>
</dbReference>
<evidence type="ECO:0000313" key="10">
    <source>
        <dbReference type="EMBL" id="KAA8641987.1"/>
    </source>
</evidence>
<dbReference type="Pfam" id="PF02801">
    <property type="entry name" value="Ketoacyl-synt_C"/>
    <property type="match status" value="1"/>
</dbReference>
<dbReference type="Gene3D" id="3.40.50.720">
    <property type="entry name" value="NAD(P)-binding Rossmann-like Domain"/>
    <property type="match status" value="3"/>
</dbReference>
<dbReference type="SMART" id="SM00826">
    <property type="entry name" value="PKS_DH"/>
    <property type="match status" value="1"/>
</dbReference>
<comment type="caution">
    <text evidence="10">The sequence shown here is derived from an EMBL/GenBank/DDBJ whole genome shotgun (WGS) entry which is preliminary data.</text>
</comment>
<dbReference type="Pfam" id="PF13602">
    <property type="entry name" value="ADH_zinc_N_2"/>
    <property type="match status" value="1"/>
</dbReference>